<evidence type="ECO:0000313" key="6">
    <source>
        <dbReference type="EMBL" id="KRL44736.1"/>
    </source>
</evidence>
<evidence type="ECO:0000256" key="1">
    <source>
        <dbReference type="ARBA" id="ARBA00001946"/>
    </source>
</evidence>
<proteinExistence type="inferred from homology"/>
<dbReference type="GO" id="GO:0003824">
    <property type="term" value="F:catalytic activity"/>
    <property type="evidence" value="ECO:0007669"/>
    <property type="project" value="UniProtKB-ARBA"/>
</dbReference>
<dbReference type="Proteomes" id="UP000051790">
    <property type="component" value="Unassembled WGS sequence"/>
</dbReference>
<dbReference type="PANTHER" id="PTHR46193">
    <property type="entry name" value="6-PHOSPHOGLUCONATE PHOSPHATASE"/>
    <property type="match status" value="1"/>
</dbReference>
<dbReference type="Pfam" id="PF00702">
    <property type="entry name" value="Hydrolase"/>
    <property type="match status" value="1"/>
</dbReference>
<organism evidence="6 7">
    <name type="scientific">Lacticaseibacillus manihotivorans DSM 13343 = JCM 12514</name>
    <dbReference type="NCBI Taxonomy" id="1423769"/>
    <lineage>
        <taxon>Bacteria</taxon>
        <taxon>Bacillati</taxon>
        <taxon>Bacillota</taxon>
        <taxon>Bacilli</taxon>
        <taxon>Lactobacillales</taxon>
        <taxon>Lactobacillaceae</taxon>
        <taxon>Lacticaseibacillus</taxon>
    </lineage>
</organism>
<dbReference type="PANTHER" id="PTHR46193:SF18">
    <property type="entry name" value="HEXITOL PHOSPHATASE B"/>
    <property type="match status" value="1"/>
</dbReference>
<dbReference type="AlphaFoldDB" id="A0A0R1QIR0"/>
<protein>
    <submittedName>
        <fullName evidence="6">Sugar phosphatase of HAD family protein</fullName>
    </submittedName>
</protein>
<keyword evidence="3" id="KW-0479">Metal-binding</keyword>
<dbReference type="SFLD" id="SFLDS00003">
    <property type="entry name" value="Haloacid_Dehalogenase"/>
    <property type="match status" value="1"/>
</dbReference>
<evidence type="ECO:0000313" key="7">
    <source>
        <dbReference type="Proteomes" id="UP000051790"/>
    </source>
</evidence>
<dbReference type="InterPro" id="IPR023198">
    <property type="entry name" value="PGP-like_dom2"/>
</dbReference>
<gene>
    <name evidence="6" type="ORF">FD01_GL001007</name>
</gene>
<name>A0A0R1QIR0_9LACO</name>
<evidence type="ECO:0000256" key="2">
    <source>
        <dbReference type="ARBA" id="ARBA00006171"/>
    </source>
</evidence>
<dbReference type="Gene3D" id="1.10.150.240">
    <property type="entry name" value="Putative phosphatase, domain 2"/>
    <property type="match status" value="1"/>
</dbReference>
<dbReference type="NCBIfam" id="TIGR01509">
    <property type="entry name" value="HAD-SF-IA-v3"/>
    <property type="match status" value="1"/>
</dbReference>
<dbReference type="Gene3D" id="3.40.50.1000">
    <property type="entry name" value="HAD superfamily/HAD-like"/>
    <property type="match status" value="1"/>
</dbReference>
<dbReference type="SUPFAM" id="SSF56784">
    <property type="entry name" value="HAD-like"/>
    <property type="match status" value="1"/>
</dbReference>
<dbReference type="CDD" id="cd07505">
    <property type="entry name" value="HAD_BPGM-like"/>
    <property type="match status" value="1"/>
</dbReference>
<keyword evidence="5" id="KW-0119">Carbohydrate metabolism</keyword>
<evidence type="ECO:0000256" key="3">
    <source>
        <dbReference type="ARBA" id="ARBA00022723"/>
    </source>
</evidence>
<dbReference type="SFLD" id="SFLDG01129">
    <property type="entry name" value="C1.5:_HAD__Beta-PGM__Phosphata"/>
    <property type="match status" value="1"/>
</dbReference>
<dbReference type="OrthoDB" id="9797743at2"/>
<keyword evidence="4" id="KW-0460">Magnesium</keyword>
<reference evidence="6 7" key="1">
    <citation type="journal article" date="2015" name="Genome Announc.">
        <title>Expanding the biotechnology potential of lactobacilli through comparative genomics of 213 strains and associated genera.</title>
        <authorList>
            <person name="Sun Z."/>
            <person name="Harris H.M."/>
            <person name="McCann A."/>
            <person name="Guo C."/>
            <person name="Argimon S."/>
            <person name="Zhang W."/>
            <person name="Yang X."/>
            <person name="Jeffery I.B."/>
            <person name="Cooney J.C."/>
            <person name="Kagawa T.F."/>
            <person name="Liu W."/>
            <person name="Song Y."/>
            <person name="Salvetti E."/>
            <person name="Wrobel A."/>
            <person name="Rasinkangas P."/>
            <person name="Parkhill J."/>
            <person name="Rea M.C."/>
            <person name="O'Sullivan O."/>
            <person name="Ritari J."/>
            <person name="Douillard F.P."/>
            <person name="Paul Ross R."/>
            <person name="Yang R."/>
            <person name="Briner A.E."/>
            <person name="Felis G.E."/>
            <person name="de Vos W.M."/>
            <person name="Barrangou R."/>
            <person name="Klaenhammer T.R."/>
            <person name="Caufield P.W."/>
            <person name="Cui Y."/>
            <person name="Zhang H."/>
            <person name="O'Toole P.W."/>
        </authorList>
    </citation>
    <scope>NUCLEOTIDE SEQUENCE [LARGE SCALE GENOMIC DNA]</scope>
    <source>
        <strain evidence="6 7">DSM 13343</strain>
    </source>
</reference>
<sequence length="227" mass="24856">MAGVIFDFNGTLFEDADKQVAAWQAFAIAHRGQALTPVEFDQHVHGQNNPMTLRYLLGRELTAEEVATLSEDKERRYRQLCREDATNFHLRPGAVTFFERLKQAGIPMTIATASGPRNLDFFFEAFDLAKWFDRDQVVYDDGTLASKPAPDAFLKAAANLGCQPQHTVVFEDSLSGIAAGIAAGSIVVGVQTKGDQAAIAQDPRLSAVIQAYTDDSPYLNAAFIKTL</sequence>
<dbReference type="PATRIC" id="fig|1423769.4.peg.1088"/>
<dbReference type="GO" id="GO:0046872">
    <property type="term" value="F:metal ion binding"/>
    <property type="evidence" value="ECO:0007669"/>
    <property type="project" value="UniProtKB-KW"/>
</dbReference>
<dbReference type="EMBL" id="AZEU01000145">
    <property type="protein sequence ID" value="KRL44736.1"/>
    <property type="molecule type" value="Genomic_DNA"/>
</dbReference>
<comment type="cofactor">
    <cofactor evidence="1">
        <name>Mg(2+)</name>
        <dbReference type="ChEBI" id="CHEBI:18420"/>
    </cofactor>
</comment>
<dbReference type="RefSeq" id="WP_056963697.1">
    <property type="nucleotide sequence ID" value="NZ_AZEU01000145.1"/>
</dbReference>
<accession>A0A0R1QIR0</accession>
<keyword evidence="7" id="KW-1185">Reference proteome</keyword>
<evidence type="ECO:0000256" key="4">
    <source>
        <dbReference type="ARBA" id="ARBA00022842"/>
    </source>
</evidence>
<comment type="caution">
    <text evidence="6">The sequence shown here is derived from an EMBL/GenBank/DDBJ whole genome shotgun (WGS) entry which is preliminary data.</text>
</comment>
<dbReference type="InterPro" id="IPR036412">
    <property type="entry name" value="HAD-like_sf"/>
</dbReference>
<evidence type="ECO:0000256" key="5">
    <source>
        <dbReference type="ARBA" id="ARBA00023277"/>
    </source>
</evidence>
<dbReference type="InterPro" id="IPR023214">
    <property type="entry name" value="HAD_sf"/>
</dbReference>
<comment type="similarity">
    <text evidence="2">Belongs to the HAD-like hydrolase superfamily. CbbY/CbbZ/Gph/YieH family.</text>
</comment>
<dbReference type="InterPro" id="IPR051600">
    <property type="entry name" value="Beta-PGM-like"/>
</dbReference>
<dbReference type="InterPro" id="IPR006439">
    <property type="entry name" value="HAD-SF_hydro_IA"/>
</dbReference>